<keyword evidence="2" id="KW-0645">Protease</keyword>
<dbReference type="RefSeq" id="WP_289608362.1">
    <property type="nucleotide sequence ID" value="NZ_JAUDCG010000052.1"/>
</dbReference>
<dbReference type="PANTHER" id="PTHR30399:SF1">
    <property type="entry name" value="UTP PYROPHOSPHATASE"/>
    <property type="match status" value="1"/>
</dbReference>
<dbReference type="Pfam" id="PF01863">
    <property type="entry name" value="YgjP-like"/>
    <property type="match status" value="1"/>
</dbReference>
<organism evidence="2 3">
    <name type="scientific">Amedibacillus dolichus</name>
    <dbReference type="NCBI Taxonomy" id="31971"/>
    <lineage>
        <taxon>Bacteria</taxon>
        <taxon>Bacillati</taxon>
        <taxon>Bacillota</taxon>
        <taxon>Erysipelotrichia</taxon>
        <taxon>Erysipelotrichales</taxon>
        <taxon>Erysipelotrichaceae</taxon>
        <taxon>Amedibacillus</taxon>
    </lineage>
</organism>
<sequence length="228" mass="26909">MEREERVLKGKTGTITYTLTYKQVKNINLRINSCGEVFVSANPFVSKEMVDEFVAKKEQWIKKKQSTLTHKPALIEENRIQLLGNSLRIRRICGSHPLVYYSEDTFYVQYEKKEQCDKLIQAYLDQLCDDIFHDIALLTCKRLKAYHISMPQIKLRMMKSQWGNCKPTLGQITLNKRLIHYPVEFIEYVILHEFAHFVHPNHSKAFYELIEAYMPDYKERIALADTAR</sequence>
<gene>
    <name evidence="2" type="ORF">QUV96_09790</name>
</gene>
<evidence type="ECO:0000259" key="1">
    <source>
        <dbReference type="Pfam" id="PF01863"/>
    </source>
</evidence>
<reference evidence="2 3" key="3">
    <citation type="submission" date="2023-06" db="EMBL/GenBank/DDBJ databases">
        <authorList>
            <person name="Zeman M."/>
            <person name="Kubasova T."/>
            <person name="Jahodarova E."/>
            <person name="Nykrynova M."/>
            <person name="Rychlik I."/>
        </authorList>
    </citation>
    <scope>NUCLEOTIDE SEQUENCE [LARGE SCALE GENOMIC DNA]</scope>
    <source>
        <strain evidence="2 3">ET39</strain>
    </source>
</reference>
<dbReference type="CDD" id="cd07344">
    <property type="entry name" value="M48_yhfN_like"/>
    <property type="match status" value="1"/>
</dbReference>
<accession>A0ABT7UET5</accession>
<dbReference type="InterPro" id="IPR002725">
    <property type="entry name" value="YgjP-like_metallopeptidase"/>
</dbReference>
<comment type="caution">
    <text evidence="2">The sequence shown here is derived from an EMBL/GenBank/DDBJ whole genome shotgun (WGS) entry which is preliminary data.</text>
</comment>
<evidence type="ECO:0000313" key="3">
    <source>
        <dbReference type="Proteomes" id="UP001529340"/>
    </source>
</evidence>
<protein>
    <submittedName>
        <fullName evidence="2">SprT family zinc-dependent metalloprotease</fullName>
        <ecNumber evidence="2">3.4.-.-</ecNumber>
    </submittedName>
</protein>
<reference evidence="2 3" key="2">
    <citation type="submission" date="2023-06" db="EMBL/GenBank/DDBJ databases">
        <title>Identification and characterization of horizontal gene transfer across gut microbiota members of farm animals based on homology search.</title>
        <authorList>
            <person name="Schwarzerova J."/>
            <person name="Nykrynova M."/>
            <person name="Jureckova K."/>
            <person name="Cejkova D."/>
            <person name="Rychlik I."/>
        </authorList>
    </citation>
    <scope>NUCLEOTIDE SEQUENCE [LARGE SCALE GENOMIC DNA]</scope>
    <source>
        <strain evidence="2 3">ET39</strain>
    </source>
</reference>
<keyword evidence="3" id="KW-1185">Reference proteome</keyword>
<dbReference type="EMBL" id="JAUDCG010000052">
    <property type="protein sequence ID" value="MDM8157920.1"/>
    <property type="molecule type" value="Genomic_DNA"/>
</dbReference>
<keyword evidence="2" id="KW-0482">Metalloprotease</keyword>
<dbReference type="InterPro" id="IPR053136">
    <property type="entry name" value="UTP_pyrophosphatase-like"/>
</dbReference>
<evidence type="ECO:0000313" key="2">
    <source>
        <dbReference type="EMBL" id="MDM8157920.1"/>
    </source>
</evidence>
<dbReference type="PANTHER" id="PTHR30399">
    <property type="entry name" value="UNCHARACTERIZED PROTEIN YGJP"/>
    <property type="match status" value="1"/>
</dbReference>
<reference evidence="3" key="1">
    <citation type="submission" date="2023-06" db="EMBL/GenBank/DDBJ databases">
        <title>Identification and characterization of horizontal gene transfer across gut microbiota members of farm animals based on homology search.</title>
        <authorList>
            <person name="Zeman M."/>
            <person name="Kubasova T."/>
            <person name="Jahodarova E."/>
            <person name="Nykrynova M."/>
            <person name="Rychlik I."/>
        </authorList>
    </citation>
    <scope>NUCLEOTIDE SEQUENCE [LARGE SCALE GENOMIC DNA]</scope>
    <source>
        <strain evidence="3">ET39</strain>
    </source>
</reference>
<dbReference type="Gene3D" id="3.30.2010.10">
    <property type="entry name" value="Metalloproteases ('zincins'), catalytic domain"/>
    <property type="match status" value="1"/>
</dbReference>
<dbReference type="Proteomes" id="UP001529340">
    <property type="component" value="Unassembled WGS sequence"/>
</dbReference>
<dbReference type="GO" id="GO:0008237">
    <property type="term" value="F:metallopeptidase activity"/>
    <property type="evidence" value="ECO:0007669"/>
    <property type="project" value="UniProtKB-KW"/>
</dbReference>
<dbReference type="EC" id="3.4.-.-" evidence="2"/>
<keyword evidence="2" id="KW-0378">Hydrolase</keyword>
<proteinExistence type="predicted"/>
<name>A0ABT7UET5_9FIRM</name>
<feature type="domain" description="YgjP-like metallopeptidase" evidence="1">
    <location>
        <begin position="25"/>
        <end position="220"/>
    </location>
</feature>